<organism evidence="1 2">
    <name type="scientific">Populus alba</name>
    <name type="common">White poplar</name>
    <dbReference type="NCBI Taxonomy" id="43335"/>
    <lineage>
        <taxon>Eukaryota</taxon>
        <taxon>Viridiplantae</taxon>
        <taxon>Streptophyta</taxon>
        <taxon>Embryophyta</taxon>
        <taxon>Tracheophyta</taxon>
        <taxon>Spermatophyta</taxon>
        <taxon>Magnoliopsida</taxon>
        <taxon>eudicotyledons</taxon>
        <taxon>Gunneridae</taxon>
        <taxon>Pentapetalae</taxon>
        <taxon>rosids</taxon>
        <taxon>fabids</taxon>
        <taxon>Malpighiales</taxon>
        <taxon>Salicaceae</taxon>
        <taxon>Saliceae</taxon>
        <taxon>Populus</taxon>
    </lineage>
</organism>
<evidence type="ECO:0000313" key="2">
    <source>
        <dbReference type="Proteomes" id="UP000309997"/>
    </source>
</evidence>
<reference evidence="1 2" key="1">
    <citation type="journal article" date="2024" name="Plant Biotechnol. J.">
        <title>Genome and CRISPR/Cas9 system of a widespread forest tree (Populus alba) in the world.</title>
        <authorList>
            <person name="Liu Y.J."/>
            <person name="Jiang P.F."/>
            <person name="Han X.M."/>
            <person name="Li X.Y."/>
            <person name="Wang H.M."/>
            <person name="Wang Y.J."/>
            <person name="Wang X.X."/>
            <person name="Zeng Q.Y."/>
        </authorList>
    </citation>
    <scope>NUCLEOTIDE SEQUENCE [LARGE SCALE GENOMIC DNA]</scope>
    <source>
        <strain evidence="2">cv. PAL-ZL1</strain>
    </source>
</reference>
<evidence type="ECO:0000313" key="1">
    <source>
        <dbReference type="EMBL" id="KAL3604555.1"/>
    </source>
</evidence>
<accession>A0ACC4CT66</accession>
<protein>
    <submittedName>
        <fullName evidence="1">Uncharacterized protein</fullName>
    </submittedName>
</protein>
<comment type="caution">
    <text evidence="1">The sequence shown here is derived from an EMBL/GenBank/DDBJ whole genome shotgun (WGS) entry which is preliminary data.</text>
</comment>
<gene>
    <name evidence="1" type="ORF">D5086_005414</name>
</gene>
<dbReference type="EMBL" id="RCHU02000002">
    <property type="protein sequence ID" value="KAL3604555.1"/>
    <property type="molecule type" value="Genomic_DNA"/>
</dbReference>
<proteinExistence type="predicted"/>
<dbReference type="Proteomes" id="UP000309997">
    <property type="component" value="Unassembled WGS sequence"/>
</dbReference>
<name>A0ACC4CT66_POPAL</name>
<keyword evidence="2" id="KW-1185">Reference proteome</keyword>
<sequence>MGKTTYGEGQSLLGESVSIRILSFNKAHGTRSGCAHVSLWLLAAGRPLMSSKLVVVGELVKEAPLEMERVGVGPVDNGDVGDAVPVTEASVAEGSAVDWGALF</sequence>